<accession>A0A4R4FI12</accession>
<proteinExistence type="predicted"/>
<keyword evidence="5" id="KW-0560">Oxidoreductase</keyword>
<dbReference type="InterPro" id="IPR024934">
    <property type="entry name" value="Rubredoxin-like_dom"/>
</dbReference>
<keyword evidence="3" id="KW-0479">Metal-binding</keyword>
<evidence type="ECO:0000256" key="3">
    <source>
        <dbReference type="ARBA" id="ARBA00022723"/>
    </source>
</evidence>
<evidence type="ECO:0000259" key="7">
    <source>
        <dbReference type="PROSITE" id="PS50903"/>
    </source>
</evidence>
<evidence type="ECO:0000256" key="6">
    <source>
        <dbReference type="ARBA" id="ARBA00023004"/>
    </source>
</evidence>
<organism evidence="8 9">
    <name type="scientific">Extibacter muris</name>
    <dbReference type="NCBI Taxonomy" id="1796622"/>
    <lineage>
        <taxon>Bacteria</taxon>
        <taxon>Bacillati</taxon>
        <taxon>Bacillota</taxon>
        <taxon>Clostridia</taxon>
        <taxon>Lachnospirales</taxon>
        <taxon>Lachnospiraceae</taxon>
        <taxon>Extibacter</taxon>
    </lineage>
</organism>
<evidence type="ECO:0000256" key="5">
    <source>
        <dbReference type="ARBA" id="ARBA00023002"/>
    </source>
</evidence>
<sequence>MNKNVFRNLSYGVYIISTLDGGRGTGCVANSIMQITSEPATIALSMNHDNFTNSCIAKSGRFAISILSESSDSALIGQFGFQSGKDVDKFEGVGHALKEGLPVIDDSCGYIVCNVIDKMETSTHTVFLGEVVDGDLLEDSPAMTYAYYHNVVKGRSPKNAPTYLPEETEGADSSAAKWVCSVCGYVYDQETPFEDLPDSYKCPVCGQGKDKFRRQ</sequence>
<comment type="caution">
    <text evidence="8">The sequence shown here is derived from an EMBL/GenBank/DDBJ whole genome shotgun (WGS) entry which is preliminary data.</text>
</comment>
<evidence type="ECO:0000313" key="8">
    <source>
        <dbReference type="EMBL" id="TDA23384.1"/>
    </source>
</evidence>
<keyword evidence="4" id="KW-0249">Electron transport</keyword>
<dbReference type="RefSeq" id="WP_132274185.1">
    <property type="nucleotide sequence ID" value="NZ_JAOBST010000050.1"/>
</dbReference>
<dbReference type="GO" id="GO:0042602">
    <property type="term" value="F:riboflavin reductase (NADPH) activity"/>
    <property type="evidence" value="ECO:0007669"/>
    <property type="project" value="TreeGrafter"/>
</dbReference>
<dbReference type="Gene3D" id="2.20.28.10">
    <property type="match status" value="1"/>
</dbReference>
<dbReference type="AlphaFoldDB" id="A0A4R4FI12"/>
<evidence type="ECO:0000313" key="9">
    <source>
        <dbReference type="Proteomes" id="UP000295710"/>
    </source>
</evidence>
<dbReference type="Gene3D" id="2.30.110.10">
    <property type="entry name" value="Electron Transport, Fmn-binding Protein, Chain A"/>
    <property type="match status" value="1"/>
</dbReference>
<dbReference type="PROSITE" id="PS50903">
    <property type="entry name" value="RUBREDOXIN_LIKE"/>
    <property type="match status" value="1"/>
</dbReference>
<dbReference type="Pfam" id="PF21349">
    <property type="entry name" value="RUBY_RBDX"/>
    <property type="match status" value="1"/>
</dbReference>
<evidence type="ECO:0000256" key="4">
    <source>
        <dbReference type="ARBA" id="ARBA00022982"/>
    </source>
</evidence>
<dbReference type="InterPro" id="IPR002563">
    <property type="entry name" value="Flavin_Rdtase-like_dom"/>
</dbReference>
<protein>
    <submittedName>
        <fullName evidence="8">Flavin reductase</fullName>
    </submittedName>
</protein>
<dbReference type="SUPFAM" id="SSF50475">
    <property type="entry name" value="FMN-binding split barrel"/>
    <property type="match status" value="1"/>
</dbReference>
<dbReference type="InterPro" id="IPR050268">
    <property type="entry name" value="NADH-dep_flavin_reductase"/>
</dbReference>
<dbReference type="CDD" id="cd00730">
    <property type="entry name" value="rubredoxin"/>
    <property type="match status" value="1"/>
</dbReference>
<dbReference type="InterPro" id="IPR048574">
    <property type="entry name" value="RUBY_RBDX"/>
</dbReference>
<dbReference type="Proteomes" id="UP000295710">
    <property type="component" value="Unassembled WGS sequence"/>
</dbReference>
<dbReference type="SUPFAM" id="SSF57802">
    <property type="entry name" value="Rubredoxin-like"/>
    <property type="match status" value="1"/>
</dbReference>
<evidence type="ECO:0000256" key="2">
    <source>
        <dbReference type="ARBA" id="ARBA00022448"/>
    </source>
</evidence>
<dbReference type="InterPro" id="IPR024935">
    <property type="entry name" value="Rubredoxin_dom"/>
</dbReference>
<reference evidence="8 9" key="1">
    <citation type="journal article" date="2016" name="Nat. Microbiol.">
        <title>The Mouse Intestinal Bacterial Collection (miBC) provides host-specific insight into cultured diversity and functional potential of the gut microbiota.</title>
        <authorList>
            <person name="Lagkouvardos I."/>
            <person name="Pukall R."/>
            <person name="Abt B."/>
            <person name="Foesel B.U."/>
            <person name="Meier-Kolthoff J.P."/>
            <person name="Kumar N."/>
            <person name="Bresciani A."/>
            <person name="Martinez I."/>
            <person name="Just S."/>
            <person name="Ziegler C."/>
            <person name="Brugiroux S."/>
            <person name="Garzetti D."/>
            <person name="Wenning M."/>
            <person name="Bui T.P."/>
            <person name="Wang J."/>
            <person name="Hugenholtz F."/>
            <person name="Plugge C.M."/>
            <person name="Peterson D.A."/>
            <person name="Hornef M.W."/>
            <person name="Baines J.F."/>
            <person name="Smidt H."/>
            <person name="Walter J."/>
            <person name="Kristiansen K."/>
            <person name="Nielsen H.B."/>
            <person name="Haller D."/>
            <person name="Overmann J."/>
            <person name="Stecher B."/>
            <person name="Clavel T."/>
        </authorList>
    </citation>
    <scope>NUCLEOTIDE SEQUENCE [LARGE SCALE GENOMIC DNA]</scope>
    <source>
        <strain evidence="8 9">DSM 28560</strain>
    </source>
</reference>
<dbReference type="PANTHER" id="PTHR30466">
    <property type="entry name" value="FLAVIN REDUCTASE"/>
    <property type="match status" value="1"/>
</dbReference>
<evidence type="ECO:0000256" key="1">
    <source>
        <dbReference type="ARBA" id="ARBA00001965"/>
    </source>
</evidence>
<comment type="cofactor">
    <cofactor evidence="1">
        <name>Fe(3+)</name>
        <dbReference type="ChEBI" id="CHEBI:29034"/>
    </cofactor>
</comment>
<dbReference type="PANTHER" id="PTHR30466:SF1">
    <property type="entry name" value="FMN REDUCTASE (NADH) RUTF"/>
    <property type="match status" value="1"/>
</dbReference>
<dbReference type="InterPro" id="IPR012349">
    <property type="entry name" value="Split_barrel_FMN-bd"/>
</dbReference>
<feature type="domain" description="Rubredoxin-like" evidence="7">
    <location>
        <begin position="175"/>
        <end position="215"/>
    </location>
</feature>
<dbReference type="Pfam" id="PF01613">
    <property type="entry name" value="Flavin_Reduct"/>
    <property type="match status" value="1"/>
</dbReference>
<name>A0A4R4FI12_9FIRM</name>
<dbReference type="GO" id="GO:0005506">
    <property type="term" value="F:iron ion binding"/>
    <property type="evidence" value="ECO:0007669"/>
    <property type="project" value="InterPro"/>
</dbReference>
<keyword evidence="6" id="KW-0408">Iron</keyword>
<gene>
    <name evidence="8" type="ORF">E1963_01205</name>
</gene>
<dbReference type="SMART" id="SM00903">
    <property type="entry name" value="Flavin_Reduct"/>
    <property type="match status" value="1"/>
</dbReference>
<keyword evidence="9" id="KW-1185">Reference proteome</keyword>
<keyword evidence="2" id="KW-0813">Transport</keyword>
<dbReference type="GO" id="GO:0010181">
    <property type="term" value="F:FMN binding"/>
    <property type="evidence" value="ECO:0007669"/>
    <property type="project" value="InterPro"/>
</dbReference>
<dbReference type="EMBL" id="SMMX01000001">
    <property type="protein sequence ID" value="TDA23384.1"/>
    <property type="molecule type" value="Genomic_DNA"/>
</dbReference>